<dbReference type="InterPro" id="IPR001172">
    <property type="entry name" value="FliN_T3SS_HrcQb"/>
</dbReference>
<dbReference type="InterPro" id="IPR036429">
    <property type="entry name" value="SpoA-like_sf"/>
</dbReference>
<dbReference type="GO" id="GO:0003774">
    <property type="term" value="F:cytoskeletal motor activity"/>
    <property type="evidence" value="ECO:0007669"/>
    <property type="project" value="InterPro"/>
</dbReference>
<dbReference type="RefSeq" id="WP_137052287.1">
    <property type="nucleotide sequence ID" value="NZ_JBNMRU010000169.1"/>
</dbReference>
<dbReference type="FunFam" id="2.30.330.10:FF:000005">
    <property type="entry name" value="Flagellar motor switch protein"/>
    <property type="match status" value="1"/>
</dbReference>
<feature type="domain" description="Flagellar motor switch protein FliN-like C-terminal" evidence="7">
    <location>
        <begin position="477"/>
        <end position="544"/>
    </location>
</feature>
<keyword evidence="3" id="KW-1003">Cell membrane</keyword>
<keyword evidence="6" id="KW-0472">Membrane</keyword>
<dbReference type="EMBL" id="SZON01000609">
    <property type="protein sequence ID" value="TKI94927.1"/>
    <property type="molecule type" value="Genomic_DNA"/>
</dbReference>
<dbReference type="NCBIfam" id="NF005995">
    <property type="entry name" value="PRK08119.1"/>
    <property type="match status" value="1"/>
</dbReference>
<evidence type="ECO:0000256" key="5">
    <source>
        <dbReference type="ARBA" id="ARBA00022779"/>
    </source>
</evidence>
<dbReference type="Pfam" id="PF01052">
    <property type="entry name" value="FliMN_C"/>
    <property type="match status" value="1"/>
</dbReference>
<dbReference type="SUPFAM" id="SSF103039">
    <property type="entry name" value="CheC-like"/>
    <property type="match status" value="2"/>
</dbReference>
<dbReference type="PANTHER" id="PTHR43484:SF1">
    <property type="entry name" value="FLAGELLAR MOTOR SWITCH PROTEIN FLIN"/>
    <property type="match status" value="1"/>
</dbReference>
<evidence type="ECO:0000313" key="10">
    <source>
        <dbReference type="EMBL" id="TKI94927.1"/>
    </source>
</evidence>
<dbReference type="GO" id="GO:0006935">
    <property type="term" value="P:chemotaxis"/>
    <property type="evidence" value="ECO:0007669"/>
    <property type="project" value="UniProtKB-KW"/>
</dbReference>
<name>A0A4U2MV90_9BACI</name>
<protein>
    <submittedName>
        <fullName evidence="9">Flagellar motor switch phosphatase FliY</fullName>
    </submittedName>
</protein>
<dbReference type="InterPro" id="IPR007597">
    <property type="entry name" value="CheC"/>
</dbReference>
<dbReference type="SUPFAM" id="SSF101801">
    <property type="entry name" value="Surface presentation of antigens (SPOA)"/>
    <property type="match status" value="1"/>
</dbReference>
<dbReference type="EMBL" id="SZOM01000112">
    <property type="protein sequence ID" value="TKH15493.1"/>
    <property type="molecule type" value="Genomic_DNA"/>
</dbReference>
<evidence type="ECO:0000259" key="7">
    <source>
        <dbReference type="Pfam" id="PF01052"/>
    </source>
</evidence>
<evidence type="ECO:0000256" key="1">
    <source>
        <dbReference type="ARBA" id="ARBA00004413"/>
    </source>
</evidence>
<evidence type="ECO:0000256" key="4">
    <source>
        <dbReference type="ARBA" id="ARBA00022500"/>
    </source>
</evidence>
<dbReference type="GO" id="GO:0009425">
    <property type="term" value="C:bacterial-type flagellum basal body"/>
    <property type="evidence" value="ECO:0007669"/>
    <property type="project" value="InterPro"/>
</dbReference>
<organism evidence="9 12">
    <name type="scientific">Bacillus wiedmannii</name>
    <dbReference type="NCBI Taxonomy" id="1890302"/>
    <lineage>
        <taxon>Bacteria</taxon>
        <taxon>Bacillati</taxon>
        <taxon>Bacillota</taxon>
        <taxon>Bacilli</taxon>
        <taxon>Bacillales</taxon>
        <taxon>Bacillaceae</taxon>
        <taxon>Bacillus</taxon>
        <taxon>Bacillus cereus group</taxon>
    </lineage>
</organism>
<feature type="domain" description="CheC-like protein" evidence="8">
    <location>
        <begin position="245"/>
        <end position="281"/>
    </location>
</feature>
<keyword evidence="4" id="KW-0145">Chemotaxis</keyword>
<dbReference type="InterPro" id="IPR051469">
    <property type="entry name" value="FliN/MopA/SpaO"/>
</dbReference>
<dbReference type="Proteomes" id="UP000306037">
    <property type="component" value="Unassembled WGS sequence"/>
</dbReference>
<dbReference type="Gene3D" id="2.30.330.10">
    <property type="entry name" value="SpoA-like"/>
    <property type="match status" value="1"/>
</dbReference>
<dbReference type="FunFam" id="3.40.1550.10:FF:000003">
    <property type="entry name" value="Flagellar motor switch phosphatase FliY"/>
    <property type="match status" value="2"/>
</dbReference>
<dbReference type="GO" id="GO:0071973">
    <property type="term" value="P:bacterial-type flagellum-dependent cell motility"/>
    <property type="evidence" value="ECO:0007669"/>
    <property type="project" value="InterPro"/>
</dbReference>
<feature type="domain" description="CheC-like protein" evidence="8">
    <location>
        <begin position="122"/>
        <end position="158"/>
    </location>
</feature>
<dbReference type="InterPro" id="IPR028976">
    <property type="entry name" value="CheC-like_sf"/>
</dbReference>
<accession>A0A4U2MV90</accession>
<reference evidence="11 12" key="1">
    <citation type="journal article" date="2019" name="Environ. Microbiol.">
        <title>An active ?-lactamase is a part of an orchestrated cell wall stress resistance network of Bacillus subtilis and related rhizosphere species.</title>
        <authorList>
            <person name="Bucher T."/>
            <person name="Keren-Paz A."/>
            <person name="Hausser J."/>
            <person name="Olender T."/>
            <person name="Cytryn E."/>
            <person name="Kolodkin-Gal I."/>
        </authorList>
    </citation>
    <scope>NUCLEOTIDE SEQUENCE [LARGE SCALE GENOMIC DNA]</scope>
    <source>
        <strain evidence="10 11">I5</strain>
        <strain evidence="9 12">I71</strain>
    </source>
</reference>
<dbReference type="GO" id="GO:0016787">
    <property type="term" value="F:hydrolase activity"/>
    <property type="evidence" value="ECO:0007669"/>
    <property type="project" value="InterPro"/>
</dbReference>
<evidence type="ECO:0000313" key="9">
    <source>
        <dbReference type="EMBL" id="TKH15493.1"/>
    </source>
</evidence>
<dbReference type="GO" id="GO:0005886">
    <property type="term" value="C:plasma membrane"/>
    <property type="evidence" value="ECO:0007669"/>
    <property type="project" value="UniProtKB-SubCell"/>
</dbReference>
<evidence type="ECO:0000259" key="8">
    <source>
        <dbReference type="Pfam" id="PF04509"/>
    </source>
</evidence>
<gene>
    <name evidence="9" type="primary">fliY</name>
    <name evidence="9" type="ORF">FC694_15135</name>
    <name evidence="10" type="ORF">FC699_14460</name>
</gene>
<dbReference type="CDD" id="cd17907">
    <property type="entry name" value="FliY_FliN-Y"/>
    <property type="match status" value="2"/>
</dbReference>
<feature type="domain" description="CheC-like protein" evidence="8">
    <location>
        <begin position="26"/>
        <end position="61"/>
    </location>
</feature>
<feature type="domain" description="CheC-like protein" evidence="8">
    <location>
        <begin position="343"/>
        <end position="378"/>
    </location>
</feature>
<dbReference type="PRINTS" id="PR00956">
    <property type="entry name" value="FLGMOTORFLIN"/>
</dbReference>
<evidence type="ECO:0000256" key="3">
    <source>
        <dbReference type="ARBA" id="ARBA00022475"/>
    </source>
</evidence>
<keyword evidence="5" id="KW-0283">Flagellar rotation</keyword>
<dbReference type="Pfam" id="PF04509">
    <property type="entry name" value="CheC"/>
    <property type="match status" value="4"/>
</dbReference>
<evidence type="ECO:0000256" key="6">
    <source>
        <dbReference type="ARBA" id="ARBA00023136"/>
    </source>
</evidence>
<keyword evidence="9" id="KW-0282">Flagellum</keyword>
<sequence length="546" mass="60974">MPEQHTKGDAGTIVLEKENEHLTPQECDILGEIANISFGSASTVLSTILNRQVSITAPRIELVDLYDSSDVEVPHVVLNIHFTKGLDMENLLVLKQDVALSIADLMMMGTGEVEDGKELGELELSAVQEAMNQMMGFAATSMSEFFQDTVDMSPPTIKVVKLSEEMEKISEIDGNHTIVKVSFDLKIDNLVNSKLVQIVSVEHAKRMVNKLMQLSGDVEEQDEPAEVVETEIVEEQVEKEHLTQEEKDVLGEIANISIGSASTVLSTLLNQPVTISTPNVESINVRHYDGVPVPFVILNVDFVEGLKNENVFVFTKDVALTMVDLMMMGTGEVDPEKELSELELSGIKEIMNQMMGHAATAMSEMFQEKMDMTPPNVKFVTLKEEMEYLGESMKVDELVQITFNLEIGDLLQSKMYQILPISEAKEMVRRLLYPMVEAEEEIAEEEMEEEVVEPVAQPIELKEVKQIEPVYMDTSILQNVEMNVKFVFGSTVKTIQDILSLQENEAVVLDEDIDEPIRIYVNDVLVAYGELVNVDGFFGVKVTKSL</sequence>
<dbReference type="Gene3D" id="3.40.1550.10">
    <property type="entry name" value="CheC-like"/>
    <property type="match status" value="2"/>
</dbReference>
<evidence type="ECO:0000256" key="2">
    <source>
        <dbReference type="ARBA" id="ARBA00009226"/>
    </source>
</evidence>
<keyword evidence="9" id="KW-0969">Cilium</keyword>
<keyword evidence="9" id="KW-0966">Cell projection</keyword>
<evidence type="ECO:0000313" key="11">
    <source>
        <dbReference type="Proteomes" id="UP000305222"/>
    </source>
</evidence>
<comment type="similarity">
    <text evidence="2">Belongs to the FliN/MopA/SpaO family.</text>
</comment>
<dbReference type="Proteomes" id="UP000305222">
    <property type="component" value="Unassembled WGS sequence"/>
</dbReference>
<proteinExistence type="inferred from homology"/>
<comment type="caution">
    <text evidence="9">The sequence shown here is derived from an EMBL/GenBank/DDBJ whole genome shotgun (WGS) entry which is preliminary data.</text>
</comment>
<dbReference type="PANTHER" id="PTHR43484">
    <property type="match status" value="1"/>
</dbReference>
<dbReference type="InterPro" id="IPR001543">
    <property type="entry name" value="FliN-like_C"/>
</dbReference>
<evidence type="ECO:0000313" key="12">
    <source>
        <dbReference type="Proteomes" id="UP000306037"/>
    </source>
</evidence>
<dbReference type="AlphaFoldDB" id="A0A4U2MV90"/>
<dbReference type="NCBIfam" id="NF005275">
    <property type="entry name" value="PRK06782.1"/>
    <property type="match status" value="1"/>
</dbReference>
<comment type="subcellular location">
    <subcellularLocation>
        <location evidence="1">Cell membrane</location>
        <topology evidence="1">Peripheral membrane protein</topology>
        <orientation evidence="1">Cytoplasmic side</orientation>
    </subcellularLocation>
</comment>